<reference evidence="2 3" key="1">
    <citation type="submission" date="2023-01" db="EMBL/GenBank/DDBJ databases">
        <authorList>
            <person name="Whitehead M."/>
        </authorList>
    </citation>
    <scope>NUCLEOTIDE SEQUENCE [LARGE SCALE GENOMIC DNA]</scope>
</reference>
<evidence type="ECO:0000313" key="3">
    <source>
        <dbReference type="Proteomes" id="UP001160148"/>
    </source>
</evidence>
<name>A0AAV0VWN1_9HEMI</name>
<dbReference type="Proteomes" id="UP001160148">
    <property type="component" value="Unassembled WGS sequence"/>
</dbReference>
<feature type="transmembrane region" description="Helical" evidence="1">
    <location>
        <begin position="33"/>
        <end position="49"/>
    </location>
</feature>
<accession>A0AAV0VWN1</accession>
<organism evidence="2 3">
    <name type="scientific">Macrosiphum euphorbiae</name>
    <name type="common">potato aphid</name>
    <dbReference type="NCBI Taxonomy" id="13131"/>
    <lineage>
        <taxon>Eukaryota</taxon>
        <taxon>Metazoa</taxon>
        <taxon>Ecdysozoa</taxon>
        <taxon>Arthropoda</taxon>
        <taxon>Hexapoda</taxon>
        <taxon>Insecta</taxon>
        <taxon>Pterygota</taxon>
        <taxon>Neoptera</taxon>
        <taxon>Paraneoptera</taxon>
        <taxon>Hemiptera</taxon>
        <taxon>Sternorrhyncha</taxon>
        <taxon>Aphidomorpha</taxon>
        <taxon>Aphidoidea</taxon>
        <taxon>Aphididae</taxon>
        <taxon>Macrosiphini</taxon>
        <taxon>Macrosiphum</taxon>
    </lineage>
</organism>
<dbReference type="EMBL" id="CARXXK010000001">
    <property type="protein sequence ID" value="CAI6348055.1"/>
    <property type="molecule type" value="Genomic_DNA"/>
</dbReference>
<keyword evidence="3" id="KW-1185">Reference proteome</keyword>
<dbReference type="AlphaFoldDB" id="A0AAV0VWN1"/>
<protein>
    <recommendedName>
        <fullName evidence="4">Secreted protein</fullName>
    </recommendedName>
</protein>
<sequence>MLLIGINWLVAGVALVTDLTALADWTCPTTTMFMVTFSAPIFCFFVGFSRSKEVKTAKVWICTKIALCPNEAPGTLFYAHCQFSLNVERRGGVIVTSVRRWLFPVGR</sequence>
<gene>
    <name evidence="2" type="ORF">MEUPH1_LOCUS4771</name>
</gene>
<keyword evidence="1" id="KW-0472">Membrane</keyword>
<evidence type="ECO:0008006" key="4">
    <source>
        <dbReference type="Google" id="ProtNLM"/>
    </source>
</evidence>
<keyword evidence="1" id="KW-1133">Transmembrane helix</keyword>
<evidence type="ECO:0000256" key="1">
    <source>
        <dbReference type="SAM" id="Phobius"/>
    </source>
</evidence>
<keyword evidence="1" id="KW-0812">Transmembrane</keyword>
<evidence type="ECO:0000313" key="2">
    <source>
        <dbReference type="EMBL" id="CAI6348055.1"/>
    </source>
</evidence>
<comment type="caution">
    <text evidence="2">The sequence shown here is derived from an EMBL/GenBank/DDBJ whole genome shotgun (WGS) entry which is preliminary data.</text>
</comment>
<proteinExistence type="predicted"/>